<gene>
    <name evidence="8" type="ORF">XYLVIOL_LOCUS2575</name>
</gene>
<comment type="similarity">
    <text evidence="3">Belongs to the DAMOX/DASOX family.</text>
</comment>
<dbReference type="EMBL" id="CAXAJV020001287">
    <property type="protein sequence ID" value="CAL7937176.1"/>
    <property type="molecule type" value="Genomic_DNA"/>
</dbReference>
<organism evidence="8 9">
    <name type="scientific">Xylocopa violacea</name>
    <name type="common">Violet carpenter bee</name>
    <name type="synonym">Apis violacea</name>
    <dbReference type="NCBI Taxonomy" id="135666"/>
    <lineage>
        <taxon>Eukaryota</taxon>
        <taxon>Metazoa</taxon>
        <taxon>Ecdysozoa</taxon>
        <taxon>Arthropoda</taxon>
        <taxon>Hexapoda</taxon>
        <taxon>Insecta</taxon>
        <taxon>Pterygota</taxon>
        <taxon>Neoptera</taxon>
        <taxon>Endopterygota</taxon>
        <taxon>Hymenoptera</taxon>
        <taxon>Apocrita</taxon>
        <taxon>Aculeata</taxon>
        <taxon>Apoidea</taxon>
        <taxon>Anthophila</taxon>
        <taxon>Apidae</taxon>
        <taxon>Xylocopa</taxon>
        <taxon>Xylocopa</taxon>
    </lineage>
</organism>
<evidence type="ECO:0000259" key="7">
    <source>
        <dbReference type="Pfam" id="PF01266"/>
    </source>
</evidence>
<comment type="cofactor">
    <cofactor evidence="1">
        <name>FAD</name>
        <dbReference type="ChEBI" id="CHEBI:57692"/>
    </cofactor>
</comment>
<evidence type="ECO:0000256" key="5">
    <source>
        <dbReference type="ARBA" id="ARBA00022827"/>
    </source>
</evidence>
<dbReference type="Gene3D" id="3.30.9.10">
    <property type="entry name" value="D-Amino Acid Oxidase, subunit A, domain 2"/>
    <property type="match status" value="1"/>
</dbReference>
<evidence type="ECO:0000313" key="8">
    <source>
        <dbReference type="EMBL" id="CAL7937176.1"/>
    </source>
</evidence>
<dbReference type="PANTHER" id="PTHR11530:SF11">
    <property type="entry name" value="D-ASPARTATE OXIDASE"/>
    <property type="match status" value="1"/>
</dbReference>
<evidence type="ECO:0000256" key="2">
    <source>
        <dbReference type="ARBA" id="ARBA00004253"/>
    </source>
</evidence>
<protein>
    <recommendedName>
        <fullName evidence="7">FAD dependent oxidoreductase domain-containing protein</fullName>
    </recommendedName>
</protein>
<feature type="domain" description="FAD dependent oxidoreductase" evidence="7">
    <location>
        <begin position="2"/>
        <end position="328"/>
    </location>
</feature>
<evidence type="ECO:0000313" key="9">
    <source>
        <dbReference type="Proteomes" id="UP001642520"/>
    </source>
</evidence>
<reference evidence="8 9" key="1">
    <citation type="submission" date="2024-08" db="EMBL/GenBank/DDBJ databases">
        <authorList>
            <person name="Will J Nash"/>
            <person name="Angela Man"/>
            <person name="Seanna McTaggart"/>
            <person name="Kendall Baker"/>
            <person name="Tom Barker"/>
            <person name="Leah Catchpole"/>
            <person name="Alex Durrant"/>
            <person name="Karim Gharbi"/>
            <person name="Naomi Irish"/>
            <person name="Gemy Kaithakottil"/>
            <person name="Debby Ku"/>
            <person name="Aaliyah Providence"/>
            <person name="Felix Shaw"/>
            <person name="David Swarbreck"/>
            <person name="Chris Watkins"/>
            <person name="Ann M. McCartney"/>
            <person name="Giulio Formenti"/>
            <person name="Alice Mouton"/>
            <person name="Noel Vella"/>
            <person name="Bjorn M von Reumont"/>
            <person name="Adriana Vella"/>
            <person name="Wilfried Haerty"/>
        </authorList>
    </citation>
    <scope>NUCLEOTIDE SEQUENCE [LARGE SCALE GENOMIC DNA]</scope>
</reference>
<evidence type="ECO:0000256" key="6">
    <source>
        <dbReference type="ARBA" id="ARBA00023002"/>
    </source>
</evidence>
<keyword evidence="6" id="KW-0560">Oxidoreductase</keyword>
<dbReference type="PIRSF" id="PIRSF000189">
    <property type="entry name" value="D-aa_oxidase"/>
    <property type="match status" value="1"/>
</dbReference>
<evidence type="ECO:0000256" key="4">
    <source>
        <dbReference type="ARBA" id="ARBA00022630"/>
    </source>
</evidence>
<dbReference type="SUPFAM" id="SSF51971">
    <property type="entry name" value="Nucleotide-binding domain"/>
    <property type="match status" value="1"/>
</dbReference>
<keyword evidence="4" id="KW-0285">Flavoprotein</keyword>
<dbReference type="Proteomes" id="UP001642520">
    <property type="component" value="Unassembled WGS sequence"/>
</dbReference>
<dbReference type="InterPro" id="IPR023209">
    <property type="entry name" value="DAO"/>
</dbReference>
<sequence>MRVAVVGAGVIGVTSALAVKNAFSQFEVRVFADKFSPDTTGDGSAGLWSPYLLGNTPSDKISEWGGITHRWLETFWKAGLASEIGLSLIPIYRVTHDPHGCHAPNWTKLVYGAHRLSSKELEKLNEQYKENYKDGWMFVTYTAEPVRLLPWLTKRFLEAGGKLRNRKIYALSELIDDGYDLIINCSGLGARELVGDNTVIPIRGQVVRVTAPWVMHGFLEDDDHGNYIIPNFDSVVLGGTHQENDFDCTPRKEDSEFIRNGCCRILPSLKSVEERKKWVGFRPSRPQIRIEAEVIGSPKGREVMVLEMNVIHNYGHGGSGVTLSWGCALDVLKIIENTKRLKSHL</sequence>
<evidence type="ECO:0000256" key="3">
    <source>
        <dbReference type="ARBA" id="ARBA00006730"/>
    </source>
</evidence>
<dbReference type="PROSITE" id="PS00677">
    <property type="entry name" value="DAO"/>
    <property type="match status" value="1"/>
</dbReference>
<dbReference type="SUPFAM" id="SSF54373">
    <property type="entry name" value="FAD-linked reductases, C-terminal domain"/>
    <property type="match status" value="1"/>
</dbReference>
<keyword evidence="9" id="KW-1185">Reference proteome</keyword>
<name>A0ABP1NA61_XYLVO</name>
<keyword evidence="5" id="KW-0274">FAD</keyword>
<comment type="subcellular location">
    <subcellularLocation>
        <location evidence="2">Peroxisome matrix</location>
    </subcellularLocation>
</comment>
<comment type="caution">
    <text evidence="8">The sequence shown here is derived from an EMBL/GenBank/DDBJ whole genome shotgun (WGS) entry which is preliminary data.</text>
</comment>
<dbReference type="Pfam" id="PF01266">
    <property type="entry name" value="DAO"/>
    <property type="match status" value="1"/>
</dbReference>
<accession>A0ABP1NA61</accession>
<dbReference type="Gene3D" id="3.40.50.720">
    <property type="entry name" value="NAD(P)-binding Rossmann-like Domain"/>
    <property type="match status" value="1"/>
</dbReference>
<dbReference type="InterPro" id="IPR006181">
    <property type="entry name" value="D-amino_acid_oxidase_CS"/>
</dbReference>
<evidence type="ECO:0000256" key="1">
    <source>
        <dbReference type="ARBA" id="ARBA00001974"/>
    </source>
</evidence>
<dbReference type="PANTHER" id="PTHR11530">
    <property type="entry name" value="D-AMINO ACID OXIDASE"/>
    <property type="match status" value="1"/>
</dbReference>
<proteinExistence type="inferred from homology"/>
<dbReference type="InterPro" id="IPR006076">
    <property type="entry name" value="FAD-dep_OxRdtase"/>
</dbReference>